<comment type="caution">
    <text evidence="1">The sequence shown here is derived from an EMBL/GenBank/DDBJ whole genome shotgun (WGS) entry which is preliminary data.</text>
</comment>
<name>A0A8J5MUR5_HOMAM</name>
<dbReference type="Proteomes" id="UP000747542">
    <property type="component" value="Unassembled WGS sequence"/>
</dbReference>
<dbReference type="AlphaFoldDB" id="A0A8J5MUR5"/>
<organism evidence="1 2">
    <name type="scientific">Homarus americanus</name>
    <name type="common">American lobster</name>
    <dbReference type="NCBI Taxonomy" id="6706"/>
    <lineage>
        <taxon>Eukaryota</taxon>
        <taxon>Metazoa</taxon>
        <taxon>Ecdysozoa</taxon>
        <taxon>Arthropoda</taxon>
        <taxon>Crustacea</taxon>
        <taxon>Multicrustacea</taxon>
        <taxon>Malacostraca</taxon>
        <taxon>Eumalacostraca</taxon>
        <taxon>Eucarida</taxon>
        <taxon>Decapoda</taxon>
        <taxon>Pleocyemata</taxon>
        <taxon>Astacidea</taxon>
        <taxon>Nephropoidea</taxon>
        <taxon>Nephropidae</taxon>
        <taxon>Homarus</taxon>
    </lineage>
</organism>
<keyword evidence="2" id="KW-1185">Reference proteome</keyword>
<accession>A0A8J5MUR5</accession>
<dbReference type="PANTHER" id="PTHR46704">
    <property type="entry name" value="CXC DOMAIN-CONTAINING PROTEIN-RELATED"/>
    <property type="match status" value="1"/>
</dbReference>
<evidence type="ECO:0000313" key="2">
    <source>
        <dbReference type="Proteomes" id="UP000747542"/>
    </source>
</evidence>
<reference evidence="1" key="1">
    <citation type="journal article" date="2021" name="Sci. Adv.">
        <title>The American lobster genome reveals insights on longevity, neural, and immune adaptations.</title>
        <authorList>
            <person name="Polinski J.M."/>
            <person name="Zimin A.V."/>
            <person name="Clark K.F."/>
            <person name="Kohn A.B."/>
            <person name="Sadowski N."/>
            <person name="Timp W."/>
            <person name="Ptitsyn A."/>
            <person name="Khanna P."/>
            <person name="Romanova D.Y."/>
            <person name="Williams P."/>
            <person name="Greenwood S.J."/>
            <person name="Moroz L.L."/>
            <person name="Walt D.R."/>
            <person name="Bodnar A.G."/>
        </authorList>
    </citation>
    <scope>NUCLEOTIDE SEQUENCE</scope>
    <source>
        <strain evidence="1">GMGI-L3</strain>
    </source>
</reference>
<dbReference type="PANTHER" id="PTHR46704:SF9">
    <property type="entry name" value="BHLH DOMAIN-CONTAINING PROTEIN"/>
    <property type="match status" value="1"/>
</dbReference>
<sequence length="677" mass="75897">MLLSGGLSVRRSSKTFTRTPVDLTLEQTINADAASRMTGISAFTQNESARSRWMVTHAMRSAILGHLFDMAGLRKQDDSTKNLTHHRIVRDNNDVNKIISGINETLNPFDEIAQDGNLYCLSTGKATSVDVKNDLLHCVEIGDKRCNTFIKECFEDPARFENPISRSKLKNFSSDAIRVKLTVKDRKVKELQGTRDLFGRLLYLAASNNVDLALVFRYPLTPVPLTIAQVDGSVNKTDKSKLMHKLEERVKNSKPVSRDACAIDAMFLIRTLVNVPATFGEIAKLVLTRLLGFAKRVDFVCDSYKTPSIKDIEHGIRGSDATHTNFIISGPDQKRPKDFNASLKSANFKTALLHFLVKEWKRTSYIEQIRGYTLFVGLDDKAYQYDVKDDSIHVQEVPSLVCNHEEADTRLIWHVKHMCESYKGGNIIIRSSDTDVLIILLTNAHVIPGQLWLDVGVSTNNTRRYIDVSQLAHSLGAELCGALSGLHAFTGCDYTASFVRKGKVRPLALMEKEQRFIAAFAKLGDSAHKSSDLLTDMEAFVCSMYGKPNLTSVNTARHMLFDQHFAPKQKSQPLHKIKGTDPSNLPPCKSVLLEKLKRANLVASMWKNAITPESYKWAPEENGWLLENGRYVINWFEGQQVPEDVCLHIDDNVGTDMANEEEDETEYCSSSDVSDSD</sequence>
<proteinExistence type="predicted"/>
<gene>
    <name evidence="1" type="ORF">Hamer_G005208</name>
</gene>
<protein>
    <submittedName>
        <fullName evidence="1">Uncharacterized protein</fullName>
    </submittedName>
</protein>
<evidence type="ECO:0000313" key="1">
    <source>
        <dbReference type="EMBL" id="KAG7164783.1"/>
    </source>
</evidence>
<dbReference type="EMBL" id="JAHLQT010024959">
    <property type="protein sequence ID" value="KAG7164783.1"/>
    <property type="molecule type" value="Genomic_DNA"/>
</dbReference>